<dbReference type="GO" id="GO:0003700">
    <property type="term" value="F:DNA-binding transcription factor activity"/>
    <property type="evidence" value="ECO:0007669"/>
    <property type="project" value="InterPro"/>
</dbReference>
<dbReference type="EMBL" id="NFLB01000013">
    <property type="protein sequence ID" value="OUQ04224.1"/>
    <property type="molecule type" value="Genomic_DNA"/>
</dbReference>
<dbReference type="AlphaFoldDB" id="A0A1Y4QG42"/>
<dbReference type="InterPro" id="IPR036390">
    <property type="entry name" value="WH_DNA-bd_sf"/>
</dbReference>
<keyword evidence="2" id="KW-0238">DNA-binding</keyword>
<dbReference type="PRINTS" id="PR00778">
    <property type="entry name" value="HTHARSR"/>
</dbReference>
<sequence length="122" mass="14293">MDECFKQRKLLADEFKKYQKVFVALGDENRQNIFFVLLENDKVGMRVPDITKKTHLSRPAVSHHLKILKEAGLVSMHRDKTMNYYYVDADETCWNGLKILIDQVNNVIQSAKKNGYPNFKEE</sequence>
<feature type="domain" description="HTH arsR-type" evidence="4">
    <location>
        <begin position="10"/>
        <end position="112"/>
    </location>
</feature>
<dbReference type="InterPro" id="IPR011991">
    <property type="entry name" value="ArsR-like_HTH"/>
</dbReference>
<dbReference type="CDD" id="cd00090">
    <property type="entry name" value="HTH_ARSR"/>
    <property type="match status" value="1"/>
</dbReference>
<gene>
    <name evidence="5" type="ORF">B5E91_11015</name>
</gene>
<dbReference type="RefSeq" id="WP_087257560.1">
    <property type="nucleotide sequence ID" value="NZ_CAJKXS010000111.1"/>
</dbReference>
<keyword evidence="1" id="KW-0805">Transcription regulation</keyword>
<evidence type="ECO:0000259" key="4">
    <source>
        <dbReference type="PROSITE" id="PS50987"/>
    </source>
</evidence>
<dbReference type="Gene3D" id="1.10.10.10">
    <property type="entry name" value="Winged helix-like DNA-binding domain superfamily/Winged helix DNA-binding domain"/>
    <property type="match status" value="1"/>
</dbReference>
<name>A0A1Y4QG42_9FIRM</name>
<dbReference type="SUPFAM" id="SSF46785">
    <property type="entry name" value="Winged helix' DNA-binding domain"/>
    <property type="match status" value="1"/>
</dbReference>
<dbReference type="Pfam" id="PF01022">
    <property type="entry name" value="HTH_5"/>
    <property type="match status" value="1"/>
</dbReference>
<dbReference type="SMART" id="SM00418">
    <property type="entry name" value="HTH_ARSR"/>
    <property type="match status" value="1"/>
</dbReference>
<dbReference type="PROSITE" id="PS50987">
    <property type="entry name" value="HTH_ARSR_2"/>
    <property type="match status" value="1"/>
</dbReference>
<comment type="caution">
    <text evidence="5">The sequence shown here is derived from an EMBL/GenBank/DDBJ whole genome shotgun (WGS) entry which is preliminary data.</text>
</comment>
<accession>A0A1Y4QG42</accession>
<evidence type="ECO:0000256" key="3">
    <source>
        <dbReference type="ARBA" id="ARBA00023163"/>
    </source>
</evidence>
<evidence type="ECO:0000313" key="6">
    <source>
        <dbReference type="Proteomes" id="UP000196258"/>
    </source>
</evidence>
<dbReference type="Proteomes" id="UP000196258">
    <property type="component" value="Unassembled WGS sequence"/>
</dbReference>
<evidence type="ECO:0000256" key="1">
    <source>
        <dbReference type="ARBA" id="ARBA00023015"/>
    </source>
</evidence>
<dbReference type="PANTHER" id="PTHR33154:SF33">
    <property type="entry name" value="TRANSCRIPTIONAL REPRESSOR SDPR"/>
    <property type="match status" value="1"/>
</dbReference>
<reference evidence="6" key="1">
    <citation type="submission" date="2017-04" db="EMBL/GenBank/DDBJ databases">
        <title>Function of individual gut microbiota members based on whole genome sequencing of pure cultures obtained from chicken caecum.</title>
        <authorList>
            <person name="Medvecky M."/>
            <person name="Cejkova D."/>
            <person name="Polansky O."/>
            <person name="Karasova D."/>
            <person name="Kubasova T."/>
            <person name="Cizek A."/>
            <person name="Rychlik I."/>
        </authorList>
    </citation>
    <scope>NUCLEOTIDE SEQUENCE [LARGE SCALE GENOMIC DNA]</scope>
    <source>
        <strain evidence="6">An149</strain>
    </source>
</reference>
<keyword evidence="3" id="KW-0804">Transcription</keyword>
<organism evidence="5 6">
    <name type="scientific">Thomasclavelia spiroformis</name>
    <dbReference type="NCBI Taxonomy" id="29348"/>
    <lineage>
        <taxon>Bacteria</taxon>
        <taxon>Bacillati</taxon>
        <taxon>Bacillota</taxon>
        <taxon>Erysipelotrichia</taxon>
        <taxon>Erysipelotrichales</taxon>
        <taxon>Coprobacillaceae</taxon>
        <taxon>Thomasclavelia</taxon>
    </lineage>
</organism>
<proteinExistence type="predicted"/>
<protein>
    <submittedName>
        <fullName evidence="5">Transcriptional regulator</fullName>
    </submittedName>
</protein>
<dbReference type="InterPro" id="IPR051081">
    <property type="entry name" value="HTH_MetalResp_TranReg"/>
</dbReference>
<dbReference type="InterPro" id="IPR001845">
    <property type="entry name" value="HTH_ArsR_DNA-bd_dom"/>
</dbReference>
<dbReference type="InterPro" id="IPR036388">
    <property type="entry name" value="WH-like_DNA-bd_sf"/>
</dbReference>
<dbReference type="GO" id="GO:0003677">
    <property type="term" value="F:DNA binding"/>
    <property type="evidence" value="ECO:0007669"/>
    <property type="project" value="UniProtKB-KW"/>
</dbReference>
<evidence type="ECO:0000256" key="2">
    <source>
        <dbReference type="ARBA" id="ARBA00023125"/>
    </source>
</evidence>
<evidence type="ECO:0000313" key="5">
    <source>
        <dbReference type="EMBL" id="OUQ04224.1"/>
    </source>
</evidence>
<dbReference type="NCBIfam" id="NF033788">
    <property type="entry name" value="HTH_metalloreg"/>
    <property type="match status" value="1"/>
</dbReference>
<dbReference type="PANTHER" id="PTHR33154">
    <property type="entry name" value="TRANSCRIPTIONAL REGULATOR, ARSR FAMILY"/>
    <property type="match status" value="1"/>
</dbReference>